<feature type="transmembrane region" description="Helical" evidence="8">
    <location>
        <begin position="70"/>
        <end position="86"/>
    </location>
</feature>
<reference evidence="10 11" key="1">
    <citation type="submission" date="2014-01" db="EMBL/GenBank/DDBJ databases">
        <title>Genome sequencing of Thermotog hypogea.</title>
        <authorList>
            <person name="Zhang X."/>
            <person name="Alvare G."/>
            <person name="Fristensky B."/>
            <person name="Chen L."/>
            <person name="Suen T."/>
            <person name="Chen Q."/>
            <person name="Ma K."/>
        </authorList>
    </citation>
    <scope>NUCLEOTIDE SEQUENCE [LARGE SCALE GENOMIC DNA]</scope>
    <source>
        <strain evidence="10 11">DSM 11164</strain>
    </source>
</reference>
<dbReference type="InterPro" id="IPR024989">
    <property type="entry name" value="MFS_assoc_dom"/>
</dbReference>
<comment type="subcellular location">
    <subcellularLocation>
        <location evidence="1">Cell inner membrane</location>
        <topology evidence="1">Multi-pass membrane protein</topology>
    </subcellularLocation>
</comment>
<dbReference type="PATRIC" id="fig|1123384.7.peg.1483"/>
<feature type="transmembrane region" description="Helical" evidence="8">
    <location>
        <begin position="193"/>
        <end position="217"/>
    </location>
</feature>
<protein>
    <recommendedName>
        <fullName evidence="9">Major facilitator superfamily (MFS) profile domain-containing protein</fullName>
    </recommendedName>
</protein>
<feature type="transmembrane region" description="Helical" evidence="8">
    <location>
        <begin position="316"/>
        <end position="336"/>
    </location>
</feature>
<evidence type="ECO:0000256" key="4">
    <source>
        <dbReference type="ARBA" id="ARBA00022519"/>
    </source>
</evidence>
<feature type="domain" description="Major facilitator superfamily (MFS) profile" evidence="9">
    <location>
        <begin position="191"/>
        <end position="374"/>
    </location>
</feature>
<proteinExistence type="predicted"/>
<sequence length="374" mass="41670">MKQQQKLALFSSEFLAYALLACMTLLSQYFVHIGLSPSFVGVLMALPSVNALWANQFYFLLAYRFGVRRVVLYAATIGIASLWILFLSKNAFMIFVFCFSLMLSQGGLVPLLESSLVELASRAQLSYGRIRLFGTFGYAAASFLVANLVNEGFVTLFVVYSMLFFSIGLLVQKSKLEMSFHRRPSVRATDKRFSVLFAIVTVAVGFNLFNTVFLPVLVKSKNFHAASVGLSFTLMALSETPFLLFAERITKRFGSFKLLSSAIFVVGLRLILASFVTTEVQLLLTQLLHGWTYIVIYYATLFLMRQKLSAHVLEGTQIVFWMSLQGIGPLLGSSVGGVVVEKMGAEPAYLTFGIIAMSLTIFSWAVEKIWFRKG</sequence>
<dbReference type="SUPFAM" id="SSF103473">
    <property type="entry name" value="MFS general substrate transporter"/>
    <property type="match status" value="1"/>
</dbReference>
<keyword evidence="5 8" id="KW-0812">Transmembrane</keyword>
<dbReference type="GO" id="GO:0030395">
    <property type="term" value="F:lactose binding"/>
    <property type="evidence" value="ECO:0007669"/>
    <property type="project" value="TreeGrafter"/>
</dbReference>
<feature type="transmembrane region" description="Helical" evidence="8">
    <location>
        <begin position="155"/>
        <end position="172"/>
    </location>
</feature>
<evidence type="ECO:0000256" key="1">
    <source>
        <dbReference type="ARBA" id="ARBA00004429"/>
    </source>
</evidence>
<feature type="transmembrane region" description="Helical" evidence="8">
    <location>
        <begin position="258"/>
        <end position="277"/>
    </location>
</feature>
<dbReference type="PANTHER" id="PTHR23522">
    <property type="entry name" value="BLL5896 PROTEIN"/>
    <property type="match status" value="1"/>
</dbReference>
<dbReference type="GO" id="GO:0015528">
    <property type="term" value="F:lactose:proton symporter activity"/>
    <property type="evidence" value="ECO:0007669"/>
    <property type="project" value="TreeGrafter"/>
</dbReference>
<keyword evidence="11" id="KW-1185">Reference proteome</keyword>
<dbReference type="Pfam" id="PF12832">
    <property type="entry name" value="MFS_1_like"/>
    <property type="match status" value="1"/>
</dbReference>
<feature type="transmembrane region" description="Helical" evidence="8">
    <location>
        <begin position="92"/>
        <end position="112"/>
    </location>
</feature>
<dbReference type="PaxDb" id="1123384-AJ81_07395"/>
<dbReference type="InterPro" id="IPR020846">
    <property type="entry name" value="MFS_dom"/>
</dbReference>
<feature type="transmembrane region" description="Helical" evidence="8">
    <location>
        <begin position="223"/>
        <end position="246"/>
    </location>
</feature>
<dbReference type="InterPro" id="IPR036259">
    <property type="entry name" value="MFS_trans_sf"/>
</dbReference>
<gene>
    <name evidence="10" type="ORF">AJ81_07395</name>
</gene>
<evidence type="ECO:0000256" key="5">
    <source>
        <dbReference type="ARBA" id="ARBA00022692"/>
    </source>
</evidence>
<organism evidence="10 11">
    <name type="scientific">Pseudothermotoga hypogea DSM 11164 = NBRC 106472</name>
    <dbReference type="NCBI Taxonomy" id="1123384"/>
    <lineage>
        <taxon>Bacteria</taxon>
        <taxon>Thermotogati</taxon>
        <taxon>Thermotogota</taxon>
        <taxon>Thermotogae</taxon>
        <taxon>Thermotogales</taxon>
        <taxon>Thermotogaceae</taxon>
        <taxon>Pseudothermotoga</taxon>
    </lineage>
</organism>
<keyword evidence="3" id="KW-1003">Cell membrane</keyword>
<keyword evidence="6 8" id="KW-1133">Transmembrane helix</keyword>
<dbReference type="GO" id="GO:0005886">
    <property type="term" value="C:plasma membrane"/>
    <property type="evidence" value="ECO:0007669"/>
    <property type="project" value="UniProtKB-SubCell"/>
</dbReference>
<accession>A0A0X1KUF0</accession>
<evidence type="ECO:0000256" key="2">
    <source>
        <dbReference type="ARBA" id="ARBA00022448"/>
    </source>
</evidence>
<evidence type="ECO:0000256" key="8">
    <source>
        <dbReference type="SAM" id="Phobius"/>
    </source>
</evidence>
<dbReference type="PANTHER" id="PTHR23522:SF10">
    <property type="entry name" value="3-PHENYLPROPIONIC ACID TRANSPORTER-RELATED"/>
    <property type="match status" value="1"/>
</dbReference>
<dbReference type="Gene3D" id="1.20.1250.20">
    <property type="entry name" value="MFS general substrate transporter like domains"/>
    <property type="match status" value="2"/>
</dbReference>
<dbReference type="KEGG" id="phy:AJ81_07395"/>
<dbReference type="RefSeq" id="WP_031504283.1">
    <property type="nucleotide sequence ID" value="NZ_CP007141.1"/>
</dbReference>
<dbReference type="EMBL" id="CP007141">
    <property type="protein sequence ID" value="AJC74822.1"/>
    <property type="molecule type" value="Genomic_DNA"/>
</dbReference>
<dbReference type="Proteomes" id="UP000077469">
    <property type="component" value="Chromosome"/>
</dbReference>
<feature type="transmembrane region" description="Helical" evidence="8">
    <location>
        <begin position="283"/>
        <end position="304"/>
    </location>
</feature>
<keyword evidence="4" id="KW-0997">Cell inner membrane</keyword>
<evidence type="ECO:0000313" key="10">
    <source>
        <dbReference type="EMBL" id="AJC74822.1"/>
    </source>
</evidence>
<evidence type="ECO:0000256" key="7">
    <source>
        <dbReference type="ARBA" id="ARBA00023136"/>
    </source>
</evidence>
<evidence type="ECO:0000256" key="6">
    <source>
        <dbReference type="ARBA" id="ARBA00022989"/>
    </source>
</evidence>
<keyword evidence="7 8" id="KW-0472">Membrane</keyword>
<keyword evidence="2" id="KW-0813">Transport</keyword>
<evidence type="ECO:0000313" key="11">
    <source>
        <dbReference type="Proteomes" id="UP000077469"/>
    </source>
</evidence>
<dbReference type="AlphaFoldDB" id="A0A0X1KUF0"/>
<evidence type="ECO:0000256" key="3">
    <source>
        <dbReference type="ARBA" id="ARBA00022475"/>
    </source>
</evidence>
<dbReference type="PROSITE" id="PS50850">
    <property type="entry name" value="MFS"/>
    <property type="match status" value="1"/>
</dbReference>
<feature type="transmembrane region" description="Helical" evidence="8">
    <location>
        <begin position="348"/>
        <end position="366"/>
    </location>
</feature>
<dbReference type="STRING" id="1123384.AJ81_07395"/>
<feature type="transmembrane region" description="Helical" evidence="8">
    <location>
        <begin position="7"/>
        <end position="30"/>
    </location>
</feature>
<feature type="transmembrane region" description="Helical" evidence="8">
    <location>
        <begin position="42"/>
        <end position="63"/>
    </location>
</feature>
<evidence type="ECO:0000259" key="9">
    <source>
        <dbReference type="PROSITE" id="PS50850"/>
    </source>
</evidence>
<name>A0A0X1KUF0_9THEM</name>
<dbReference type="OrthoDB" id="41786at2"/>
<feature type="transmembrane region" description="Helical" evidence="8">
    <location>
        <begin position="132"/>
        <end position="149"/>
    </location>
</feature>